<dbReference type="KEGG" id="ano:RR32_03020"/>
<organism evidence="3 4">
    <name type="scientific">Acinetobacter nosocomialis</name>
    <dbReference type="NCBI Taxonomy" id="106654"/>
    <lineage>
        <taxon>Bacteria</taxon>
        <taxon>Pseudomonadati</taxon>
        <taxon>Pseudomonadota</taxon>
        <taxon>Gammaproteobacteria</taxon>
        <taxon>Moraxellales</taxon>
        <taxon>Moraxellaceae</taxon>
        <taxon>Acinetobacter</taxon>
        <taxon>Acinetobacter calcoaceticus/baumannii complex</taxon>
    </lineage>
</organism>
<reference evidence="5" key="2">
    <citation type="submission" date="2017-12" db="EMBL/GenBank/DDBJ databases">
        <title>FDA dAtabase for Regulatory Grade micrObial Sequences (FDA-ARGOS): Supporting development and validation of Infectious Disease Dx tests.</title>
        <authorList>
            <person name="Hoffmann M."/>
            <person name="Allard M."/>
            <person name="Evans P."/>
            <person name="Brown E."/>
            <person name="Tallon L."/>
            <person name="Sadzewicz L."/>
            <person name="Sengamalay N."/>
            <person name="Ott S."/>
            <person name="Godinez A."/>
            <person name="Nagaraj S."/>
            <person name="Vavikolanu K."/>
            <person name="Aluvathingal J."/>
            <person name="Nadendla S."/>
            <person name="Sichtig H."/>
        </authorList>
    </citation>
    <scope>NUCLEOTIDE SEQUENCE [LARGE SCALE GENOMIC DNA]</scope>
    <source>
        <strain evidence="5">FDAARGOS_129</strain>
    </source>
</reference>
<evidence type="ECO:0000313" key="4">
    <source>
        <dbReference type="Proteomes" id="UP000027208"/>
    </source>
</evidence>
<name>A0A0N8YJG8_ACINO</name>
<dbReference type="EMBL" id="CP014019">
    <property type="protein sequence ID" value="AVF43117.1"/>
    <property type="molecule type" value="Genomic_DNA"/>
</dbReference>
<sequence length="70" mass="7324">MGLLDEVGKIAGAIIAEQGVDKLDPDAGFLEKAAGAFAGYEAAKIAEKKLENQDSNEQESEPEQASDDDA</sequence>
<accession>K9B4M6</accession>
<evidence type="ECO:0000256" key="1">
    <source>
        <dbReference type="SAM" id="MobiDB-lite"/>
    </source>
</evidence>
<evidence type="ECO:0000313" key="3">
    <source>
        <dbReference type="EMBL" id="KDM53516.1"/>
    </source>
</evidence>
<evidence type="ECO:0000313" key="2">
    <source>
        <dbReference type="EMBL" id="AVF43117.1"/>
    </source>
</evidence>
<accession>A0A0N8YJG8</accession>
<dbReference type="STRING" id="106654.B7L44_03925"/>
<dbReference type="EMBL" id="JMUI01000016">
    <property type="protein sequence ID" value="KDM53516.1"/>
    <property type="molecule type" value="Genomic_DNA"/>
</dbReference>
<dbReference type="AlphaFoldDB" id="A0A0N8YJG8"/>
<feature type="compositionally biased region" description="Acidic residues" evidence="1">
    <location>
        <begin position="54"/>
        <end position="70"/>
    </location>
</feature>
<reference evidence="3 4" key="1">
    <citation type="submission" date="2014-04" db="EMBL/GenBank/DDBJ databases">
        <title>The Genome Sequence of Acinetobacter baumanii BIDMC 57.</title>
        <authorList>
            <consortium name="The Broad Institute Genomics Platform"/>
            <consortium name="The Broad Institute Genome Sequencing Center for Infectious Disease"/>
            <person name="Murphy C."/>
            <person name="Cosimi L."/>
            <person name="Cerqueira G."/>
            <person name="Feldgarden M."/>
            <person name="Earl A."/>
            <person name="Spencer M.D."/>
            <person name="Fodor A."/>
            <person name="Sautter R.L."/>
            <person name="Hung D."/>
            <person name="Onderdonk A.B."/>
            <person name="Ernst C."/>
            <person name="Delaney M."/>
            <person name="DuBois A."/>
            <person name="Young S.K."/>
            <person name="Zeng Q."/>
            <person name="Gargeya S."/>
            <person name="Abouelleil A."/>
            <person name="Alvarado L."/>
            <person name="Chapman S.B."/>
            <person name="Gainer-Dewar J."/>
            <person name="Goldberg J."/>
            <person name="Griggs A."/>
            <person name="Gujja S."/>
            <person name="Hansen M."/>
            <person name="Howarth C."/>
            <person name="Imamovic A."/>
            <person name="Larimer J."/>
            <person name="Pearson M."/>
            <person name="Poon T.W."/>
            <person name="Priest M."/>
            <person name="Roberts A."/>
            <person name="Saif S."/>
            <person name="Shea T."/>
            <person name="Sykes S."/>
            <person name="Wortman J."/>
            <person name="Nusbaum C."/>
            <person name="Birren B."/>
        </authorList>
    </citation>
    <scope>NUCLEOTIDE SEQUENCE [LARGE SCALE GENOMIC DNA]</scope>
    <source>
        <strain evidence="3 4">BIDMC 57</strain>
    </source>
</reference>
<dbReference type="GeneID" id="60734872"/>
<dbReference type="RefSeq" id="WP_002051387.1">
    <property type="nucleotide sequence ID" value="NZ_AMZR01000097.1"/>
</dbReference>
<dbReference type="Proteomes" id="UP000237921">
    <property type="component" value="Chromosome"/>
</dbReference>
<gene>
    <name evidence="3" type="ORF">AE32_03090</name>
    <name evidence="2" type="ORF">AL533_01200</name>
</gene>
<dbReference type="Proteomes" id="UP000027208">
    <property type="component" value="Unassembled WGS sequence"/>
</dbReference>
<protein>
    <submittedName>
        <fullName evidence="3">Uncharacterized protein</fullName>
    </submittedName>
</protein>
<feature type="region of interest" description="Disordered" evidence="1">
    <location>
        <begin position="48"/>
        <end position="70"/>
    </location>
</feature>
<evidence type="ECO:0000313" key="5">
    <source>
        <dbReference type="Proteomes" id="UP000237921"/>
    </source>
</evidence>
<reference evidence="2" key="3">
    <citation type="submission" date="2017-12" db="EMBL/GenBank/DDBJ databases">
        <title>FDA dAtabase for Regulatory Grade micrObial Sequences (FDA-ARGOS): Supporting development and validation of Infectious Disease Dx tests.</title>
        <authorList>
            <person name="Campos J."/>
            <person name="Goldberg B."/>
            <person name="Tallon L."/>
            <person name="Sadzewicz L."/>
            <person name="Sengamalay N."/>
            <person name="Ott S."/>
            <person name="Godinez A."/>
            <person name="Nagaraj S."/>
            <person name="Vavikolanu K."/>
            <person name="Aluvathingal J."/>
            <person name="Nadendla S."/>
            <person name="Nandy P."/>
            <person name="Hobson J."/>
            <person name="Sichtig H."/>
        </authorList>
    </citation>
    <scope>NUCLEOTIDE SEQUENCE</scope>
    <source>
        <strain evidence="2">FDAARGOS_129</strain>
    </source>
</reference>
<proteinExistence type="predicted"/>